<accession>A0A087SY08</accession>
<gene>
    <name evidence="2" type="ORF">X975_27054</name>
</gene>
<dbReference type="GO" id="GO:0007274">
    <property type="term" value="P:neuromuscular synaptic transmission"/>
    <property type="evidence" value="ECO:0007669"/>
    <property type="project" value="TreeGrafter"/>
</dbReference>
<sequence>MKSSFSSPAIDQLLIESERNKQMYWQLRKSRYPKQTSVTMKELDVLMAKLEQDNRILAELDRKRATISSRRSFSVTPPGSRSSTPLTGTSSLSGALTGNVQQSGNYSSTLPALPSGAPYASTPVRTAKSEDMYEEIDYIDLPHRGQCKVYIARYSYDPLKQSPNENPEAELRLIAGDYVLIFGE</sequence>
<dbReference type="STRING" id="407821.A0A087SY08"/>
<feature type="compositionally biased region" description="Polar residues" evidence="1">
    <location>
        <begin position="99"/>
        <end position="110"/>
    </location>
</feature>
<reference evidence="2 3" key="1">
    <citation type="submission" date="2013-11" db="EMBL/GenBank/DDBJ databases">
        <title>Genome sequencing of Stegodyphus mimosarum.</title>
        <authorList>
            <person name="Bechsgaard J."/>
        </authorList>
    </citation>
    <scope>NUCLEOTIDE SEQUENCE [LARGE SCALE GENOMIC DNA]</scope>
</reference>
<keyword evidence="2" id="KW-0675">Receptor</keyword>
<organism evidence="2 3">
    <name type="scientific">Stegodyphus mimosarum</name>
    <name type="common">African social velvet spider</name>
    <dbReference type="NCBI Taxonomy" id="407821"/>
    <lineage>
        <taxon>Eukaryota</taxon>
        <taxon>Metazoa</taxon>
        <taxon>Ecdysozoa</taxon>
        <taxon>Arthropoda</taxon>
        <taxon>Chelicerata</taxon>
        <taxon>Arachnida</taxon>
        <taxon>Araneae</taxon>
        <taxon>Araneomorphae</taxon>
        <taxon>Entelegynae</taxon>
        <taxon>Eresoidea</taxon>
        <taxon>Eresidae</taxon>
        <taxon>Stegodyphus</taxon>
    </lineage>
</organism>
<proteinExistence type="predicted"/>
<dbReference type="PANTHER" id="PTHR14234:SF19">
    <property type="entry name" value="RIM-BINDING PROTEIN, ISOFORM F"/>
    <property type="match status" value="1"/>
</dbReference>
<keyword evidence="3" id="KW-1185">Reference proteome</keyword>
<feature type="non-terminal residue" evidence="2">
    <location>
        <position position="184"/>
    </location>
</feature>
<evidence type="ECO:0000313" key="3">
    <source>
        <dbReference type="Proteomes" id="UP000054359"/>
    </source>
</evidence>
<dbReference type="OrthoDB" id="6426393at2759"/>
<evidence type="ECO:0000313" key="2">
    <source>
        <dbReference type="EMBL" id="KFM57747.1"/>
    </source>
</evidence>
<evidence type="ECO:0000256" key="1">
    <source>
        <dbReference type="SAM" id="MobiDB-lite"/>
    </source>
</evidence>
<dbReference type="AlphaFoldDB" id="A0A087SY08"/>
<dbReference type="Proteomes" id="UP000054359">
    <property type="component" value="Unassembled WGS sequence"/>
</dbReference>
<feature type="region of interest" description="Disordered" evidence="1">
    <location>
        <begin position="67"/>
        <end position="123"/>
    </location>
</feature>
<dbReference type="Gene3D" id="2.30.30.40">
    <property type="entry name" value="SH3 Domains"/>
    <property type="match status" value="1"/>
</dbReference>
<dbReference type="PANTHER" id="PTHR14234">
    <property type="entry name" value="RIM BINDING PROTEIN-RELATED"/>
    <property type="match status" value="1"/>
</dbReference>
<dbReference type="EMBL" id="KK112474">
    <property type="protein sequence ID" value="KFM57747.1"/>
    <property type="molecule type" value="Genomic_DNA"/>
</dbReference>
<dbReference type="InterPro" id="IPR040325">
    <property type="entry name" value="RIMBP1/2/3"/>
</dbReference>
<dbReference type="GO" id="GO:0045202">
    <property type="term" value="C:synapse"/>
    <property type="evidence" value="ECO:0007669"/>
    <property type="project" value="GOC"/>
</dbReference>
<protein>
    <submittedName>
        <fullName evidence="2">Peripheral-type benzodiazepine receptor-associated protein 1</fullName>
    </submittedName>
</protein>
<name>A0A087SY08_STEMI</name>
<feature type="compositionally biased region" description="Low complexity" evidence="1">
    <location>
        <begin position="76"/>
        <end position="98"/>
    </location>
</feature>